<dbReference type="PANTHER" id="PTHR31744">
    <property type="entry name" value="PROTEIN CUP-SHAPED COTYLEDON 2-RELATED"/>
    <property type="match status" value="1"/>
</dbReference>
<gene>
    <name evidence="7" type="ORF">WN944_023153</name>
</gene>
<protein>
    <recommendedName>
        <fullName evidence="6">NAC domain-containing protein</fullName>
    </recommendedName>
</protein>
<feature type="domain" description="NAC" evidence="6">
    <location>
        <begin position="3"/>
        <end position="149"/>
    </location>
</feature>
<keyword evidence="3" id="KW-0804">Transcription</keyword>
<keyword evidence="4" id="KW-0539">Nucleus</keyword>
<keyword evidence="2" id="KW-0238">DNA-binding</keyword>
<dbReference type="Gene3D" id="2.170.150.80">
    <property type="entry name" value="NAC domain"/>
    <property type="match status" value="1"/>
</dbReference>
<comment type="caution">
    <text evidence="7">The sequence shown here is derived from an EMBL/GenBank/DDBJ whole genome shotgun (WGS) entry which is preliminary data.</text>
</comment>
<name>A0AAP0N2D0_9ROSI</name>
<evidence type="ECO:0000256" key="1">
    <source>
        <dbReference type="ARBA" id="ARBA00023015"/>
    </source>
</evidence>
<feature type="compositionally biased region" description="Low complexity" evidence="5">
    <location>
        <begin position="166"/>
        <end position="179"/>
    </location>
</feature>
<feature type="compositionally biased region" description="Polar residues" evidence="5">
    <location>
        <begin position="180"/>
        <end position="195"/>
    </location>
</feature>
<evidence type="ECO:0000313" key="7">
    <source>
        <dbReference type="EMBL" id="KAK9230186.1"/>
    </source>
</evidence>
<proteinExistence type="predicted"/>
<dbReference type="Pfam" id="PF02365">
    <property type="entry name" value="NAM"/>
    <property type="match status" value="1"/>
</dbReference>
<dbReference type="SUPFAM" id="SSF101941">
    <property type="entry name" value="NAC domain"/>
    <property type="match status" value="1"/>
</dbReference>
<dbReference type="InterPro" id="IPR003441">
    <property type="entry name" value="NAC-dom"/>
</dbReference>
<dbReference type="PANTHER" id="PTHR31744:SF219">
    <property type="entry name" value="NAC DOMAIN-CONTAINING PROTEIN 4"/>
    <property type="match status" value="1"/>
</dbReference>
<dbReference type="InterPro" id="IPR036093">
    <property type="entry name" value="NAC_dom_sf"/>
</dbReference>
<dbReference type="GO" id="GO:0003677">
    <property type="term" value="F:DNA binding"/>
    <property type="evidence" value="ECO:0007669"/>
    <property type="project" value="UniProtKB-KW"/>
</dbReference>
<dbReference type="EMBL" id="JBCGBO010000001">
    <property type="protein sequence ID" value="KAK9230186.1"/>
    <property type="molecule type" value="Genomic_DNA"/>
</dbReference>
<evidence type="ECO:0000259" key="6">
    <source>
        <dbReference type="PROSITE" id="PS51005"/>
    </source>
</evidence>
<evidence type="ECO:0000256" key="2">
    <source>
        <dbReference type="ARBA" id="ARBA00023125"/>
    </source>
</evidence>
<organism evidence="7 8">
    <name type="scientific">Citrus x changshan-huyou</name>
    <dbReference type="NCBI Taxonomy" id="2935761"/>
    <lineage>
        <taxon>Eukaryota</taxon>
        <taxon>Viridiplantae</taxon>
        <taxon>Streptophyta</taxon>
        <taxon>Embryophyta</taxon>
        <taxon>Tracheophyta</taxon>
        <taxon>Spermatophyta</taxon>
        <taxon>Magnoliopsida</taxon>
        <taxon>eudicotyledons</taxon>
        <taxon>Gunneridae</taxon>
        <taxon>Pentapetalae</taxon>
        <taxon>rosids</taxon>
        <taxon>malvids</taxon>
        <taxon>Sapindales</taxon>
        <taxon>Rutaceae</taxon>
        <taxon>Aurantioideae</taxon>
        <taxon>Citrus</taxon>
    </lineage>
</organism>
<feature type="region of interest" description="Disordered" evidence="5">
    <location>
        <begin position="489"/>
        <end position="518"/>
    </location>
</feature>
<sequence length="537" mass="61928">MENLMGYKFQPSNEQILYLLVEKRLNPHFSHHPIKDIVDICGLEPWDLATESTPESEDQVWYFFCEPCYKYRESHRAHRRTKAGHWKITSKDSQIKARNGPTGTKKFLTFYRHGLPRKEAITEWGMHEYHVKDDSSYKKEFILCCITRKRNKKKKRGISATDEGESSQQLVSPLQQSPSDHSISNGYHSEENSPTIPQQQLQYNNSVSYPGNPTGQNTFTYRQSITNDSPTQLSPSNHLISRGNHNEENVPTNQPLLQNHNMISCLGNHSDGTTHTYLLQLPNHNSISYPGNRIEQNMYFLPYPDQLPNHNSSSYTENGIEENMYRHTYPWVIPNYSPTQQLPCDDFFSANTYSAENILINQQPQPNHNLISHFGNQIEENTPTHPLLQPDSNFEMQLPLHHPLVTHNFTDNNFQEECLPIREFKSYGGYNRLNDASFSTVQTAVHQEQELKFSNSSFDNCDFSHSEIYSYEQVDNLINSLRAFLEENSREETGKPVTSDFNPPKSDGEASAYAKDSSDTNIATNDAWMKERLENFA</sequence>
<dbReference type="Proteomes" id="UP001428341">
    <property type="component" value="Unassembled WGS sequence"/>
</dbReference>
<evidence type="ECO:0000256" key="4">
    <source>
        <dbReference type="ARBA" id="ARBA00023242"/>
    </source>
</evidence>
<accession>A0AAP0N2D0</accession>
<keyword evidence="1" id="KW-0805">Transcription regulation</keyword>
<keyword evidence="8" id="KW-1185">Reference proteome</keyword>
<reference evidence="7 8" key="1">
    <citation type="submission" date="2024-05" db="EMBL/GenBank/DDBJ databases">
        <title>Haplotype-resolved chromosome-level genome assembly of Huyou (Citrus changshanensis).</title>
        <authorList>
            <person name="Miao C."/>
            <person name="Chen W."/>
            <person name="Wu Y."/>
            <person name="Wang L."/>
            <person name="Zhao S."/>
            <person name="Grierson D."/>
            <person name="Xu C."/>
            <person name="Chen K."/>
        </authorList>
    </citation>
    <scope>NUCLEOTIDE SEQUENCE [LARGE SCALE GENOMIC DNA]</scope>
    <source>
        <strain evidence="7">01-14</strain>
        <tissue evidence="7">Leaf</tissue>
    </source>
</reference>
<dbReference type="GO" id="GO:0006355">
    <property type="term" value="P:regulation of DNA-templated transcription"/>
    <property type="evidence" value="ECO:0007669"/>
    <property type="project" value="InterPro"/>
</dbReference>
<evidence type="ECO:0000256" key="3">
    <source>
        <dbReference type="ARBA" id="ARBA00023163"/>
    </source>
</evidence>
<feature type="region of interest" description="Disordered" evidence="5">
    <location>
        <begin position="154"/>
        <end position="195"/>
    </location>
</feature>
<dbReference type="AlphaFoldDB" id="A0AAP0N2D0"/>
<evidence type="ECO:0000313" key="8">
    <source>
        <dbReference type="Proteomes" id="UP001428341"/>
    </source>
</evidence>
<evidence type="ECO:0000256" key="5">
    <source>
        <dbReference type="SAM" id="MobiDB-lite"/>
    </source>
</evidence>
<dbReference type="PROSITE" id="PS51005">
    <property type="entry name" value="NAC"/>
    <property type="match status" value="1"/>
</dbReference>